<dbReference type="InterPro" id="IPR011004">
    <property type="entry name" value="Trimer_LpxA-like_sf"/>
</dbReference>
<dbReference type="InterPro" id="IPR018357">
    <property type="entry name" value="Hexapep_transf_CS"/>
</dbReference>
<evidence type="ECO:0000256" key="2">
    <source>
        <dbReference type="ARBA" id="ARBA00022679"/>
    </source>
</evidence>
<evidence type="ECO:0000256" key="4">
    <source>
        <dbReference type="ARBA" id="ARBA00023315"/>
    </source>
</evidence>
<evidence type="ECO:0000313" key="6">
    <source>
        <dbReference type="Proteomes" id="UP000288079"/>
    </source>
</evidence>
<reference evidence="5 6" key="1">
    <citation type="submission" date="2018-10" db="EMBL/GenBank/DDBJ databases">
        <title>Draft Genome Sequence of Bacteroides sp. KCTC 15687.</title>
        <authorList>
            <person name="Yu S.Y."/>
            <person name="Kim J.S."/>
            <person name="Oh B.S."/>
            <person name="Park S.H."/>
            <person name="Kang S.W."/>
            <person name="Park J.E."/>
            <person name="Choi S.H."/>
            <person name="Han K.I."/>
            <person name="Lee K.C."/>
            <person name="Eom M.K."/>
            <person name="Suh M.K."/>
            <person name="Lee D.H."/>
            <person name="Yoon H."/>
            <person name="Kim B."/>
            <person name="Yang S.J."/>
            <person name="Lee J.S."/>
            <person name="Lee J.H."/>
        </authorList>
    </citation>
    <scope>NUCLEOTIDE SEQUENCE [LARGE SCALE GENOMIC DNA]</scope>
    <source>
        <strain evidence="5 6">KCTC 15687</strain>
    </source>
</reference>
<dbReference type="InterPro" id="IPR050179">
    <property type="entry name" value="Trans_hexapeptide_repeat"/>
</dbReference>
<dbReference type="SUPFAM" id="SSF51161">
    <property type="entry name" value="Trimeric LpxA-like enzymes"/>
    <property type="match status" value="1"/>
</dbReference>
<dbReference type="PANTHER" id="PTHR43300:SF11">
    <property type="entry name" value="ACETYLTRANSFERASE RV3034C-RELATED"/>
    <property type="match status" value="1"/>
</dbReference>
<proteinExistence type="inferred from homology"/>
<dbReference type="InterPro" id="IPR001451">
    <property type="entry name" value="Hexapep"/>
</dbReference>
<dbReference type="CDD" id="cd04647">
    <property type="entry name" value="LbH_MAT_like"/>
    <property type="match status" value="1"/>
</dbReference>
<keyword evidence="6" id="KW-1185">Reference proteome</keyword>
<comment type="caution">
    <text evidence="5">The sequence shown here is derived from an EMBL/GenBank/DDBJ whole genome shotgun (WGS) entry which is preliminary data.</text>
</comment>
<dbReference type="Pfam" id="PF00132">
    <property type="entry name" value="Hexapep"/>
    <property type="match status" value="1"/>
</dbReference>
<evidence type="ECO:0000256" key="1">
    <source>
        <dbReference type="ARBA" id="ARBA00007274"/>
    </source>
</evidence>
<dbReference type="EMBL" id="BHWB01000004">
    <property type="protein sequence ID" value="GCB34724.1"/>
    <property type="molecule type" value="Genomic_DNA"/>
</dbReference>
<sequence length="206" mass="23059">MSLKHKLYFSPLGYVLHYVQCTLKWIHKPFMVYGYKSKYNGRYFKEVRISSSAIIENVEKLILSDNVWIGHYVWIESSGWVEIGEGSQISNGSMILSHSSHNAIRLNGFAYMKLDIADRVGYIHKKITIGEYVFVGVGAIIMPGVTIGKGAIVGAGAVVTKDVPQYGIVVGCPAKLVGSTKDIDEKYMNNPVVEKYYYDNFNSETL</sequence>
<evidence type="ECO:0000256" key="3">
    <source>
        <dbReference type="ARBA" id="ARBA00022737"/>
    </source>
</evidence>
<dbReference type="Gene3D" id="2.160.10.10">
    <property type="entry name" value="Hexapeptide repeat proteins"/>
    <property type="match status" value="1"/>
</dbReference>
<name>A0A401LT89_9BACE</name>
<dbReference type="RefSeq" id="WP_125040864.1">
    <property type="nucleotide sequence ID" value="NZ_BHWB01000004.1"/>
</dbReference>
<dbReference type="OrthoDB" id="9812571at2"/>
<evidence type="ECO:0000313" key="5">
    <source>
        <dbReference type="EMBL" id="GCB34724.1"/>
    </source>
</evidence>
<keyword evidence="4" id="KW-0012">Acyltransferase</keyword>
<protein>
    <recommendedName>
        <fullName evidence="7">Acyltransferase</fullName>
    </recommendedName>
</protein>
<dbReference type="PANTHER" id="PTHR43300">
    <property type="entry name" value="ACETYLTRANSFERASE"/>
    <property type="match status" value="1"/>
</dbReference>
<keyword evidence="2" id="KW-0808">Transferase</keyword>
<keyword evidence="3" id="KW-0677">Repeat</keyword>
<dbReference type="PROSITE" id="PS00101">
    <property type="entry name" value="HEXAPEP_TRANSFERASES"/>
    <property type="match status" value="1"/>
</dbReference>
<comment type="similarity">
    <text evidence="1">Belongs to the transferase hexapeptide repeat family.</text>
</comment>
<accession>A0A401LT89</accession>
<organism evidence="5 6">
    <name type="scientific">Bacteroides faecalis</name>
    <dbReference type="NCBI Taxonomy" id="2447885"/>
    <lineage>
        <taxon>Bacteria</taxon>
        <taxon>Pseudomonadati</taxon>
        <taxon>Bacteroidota</taxon>
        <taxon>Bacteroidia</taxon>
        <taxon>Bacteroidales</taxon>
        <taxon>Bacteroidaceae</taxon>
        <taxon>Bacteroides</taxon>
    </lineage>
</organism>
<dbReference type="Proteomes" id="UP000288079">
    <property type="component" value="Unassembled WGS sequence"/>
</dbReference>
<evidence type="ECO:0008006" key="7">
    <source>
        <dbReference type="Google" id="ProtNLM"/>
    </source>
</evidence>
<gene>
    <name evidence="5" type="ORF">KGMB02408_16690</name>
</gene>
<dbReference type="GO" id="GO:0016746">
    <property type="term" value="F:acyltransferase activity"/>
    <property type="evidence" value="ECO:0007669"/>
    <property type="project" value="UniProtKB-KW"/>
</dbReference>
<dbReference type="AlphaFoldDB" id="A0A401LT89"/>